<dbReference type="InterPro" id="IPR050210">
    <property type="entry name" value="tRNA_Adenine-N(6)_MTase"/>
</dbReference>
<dbReference type="InterPro" id="IPR002052">
    <property type="entry name" value="DNA_methylase_N6_adenine_CS"/>
</dbReference>
<name>A0A2P8QYJ0_9BACT</name>
<dbReference type="AlphaFoldDB" id="A0A2P8QYJ0"/>
<dbReference type="Proteomes" id="UP000240535">
    <property type="component" value="Unassembled WGS sequence"/>
</dbReference>
<evidence type="ECO:0000256" key="1">
    <source>
        <dbReference type="ARBA" id="ARBA00022603"/>
    </source>
</evidence>
<dbReference type="PROSITE" id="PS00092">
    <property type="entry name" value="N6_MTASE"/>
    <property type="match status" value="1"/>
</dbReference>
<organism evidence="4 5">
    <name type="scientific">Campylobacter blaseri</name>
    <dbReference type="NCBI Taxonomy" id="2042961"/>
    <lineage>
        <taxon>Bacteria</taxon>
        <taxon>Pseudomonadati</taxon>
        <taxon>Campylobacterota</taxon>
        <taxon>Epsilonproteobacteria</taxon>
        <taxon>Campylobacterales</taxon>
        <taxon>Campylobacteraceae</taxon>
        <taxon>Campylobacter</taxon>
    </lineage>
</organism>
<gene>
    <name evidence="4" type="ORF">CQ405_08595</name>
</gene>
<dbReference type="PANTHER" id="PTHR47739">
    <property type="entry name" value="TRNA1(VAL) (ADENINE(37)-N6)-METHYLTRANSFERASE"/>
    <property type="match status" value="1"/>
</dbReference>
<dbReference type="GO" id="GO:0008170">
    <property type="term" value="F:N-methyltransferase activity"/>
    <property type="evidence" value="ECO:0007669"/>
    <property type="project" value="UniProtKB-ARBA"/>
</dbReference>
<dbReference type="SUPFAM" id="SSF53335">
    <property type="entry name" value="S-adenosyl-L-methionine-dependent methyltransferases"/>
    <property type="match status" value="1"/>
</dbReference>
<dbReference type="GO" id="GO:0003676">
    <property type="term" value="F:nucleic acid binding"/>
    <property type="evidence" value="ECO:0007669"/>
    <property type="project" value="InterPro"/>
</dbReference>
<keyword evidence="1 4" id="KW-0489">Methyltransferase</keyword>
<evidence type="ECO:0000259" key="3">
    <source>
        <dbReference type="Pfam" id="PF05175"/>
    </source>
</evidence>
<dbReference type="EMBL" id="PDHH01000009">
    <property type="protein sequence ID" value="PSM51280.1"/>
    <property type="molecule type" value="Genomic_DNA"/>
</dbReference>
<dbReference type="InterPro" id="IPR007848">
    <property type="entry name" value="Small_mtfrase_dom"/>
</dbReference>
<evidence type="ECO:0000256" key="2">
    <source>
        <dbReference type="ARBA" id="ARBA00022691"/>
    </source>
</evidence>
<dbReference type="Pfam" id="PF05175">
    <property type="entry name" value="MTS"/>
    <property type="match status" value="1"/>
</dbReference>
<dbReference type="RefSeq" id="WP_106872712.1">
    <property type="nucleotide sequence ID" value="NZ_CP053841.1"/>
</dbReference>
<dbReference type="Gene3D" id="3.40.50.150">
    <property type="entry name" value="Vaccinia Virus protein VP39"/>
    <property type="match status" value="1"/>
</dbReference>
<feature type="domain" description="Methyltransferase small" evidence="3">
    <location>
        <begin position="17"/>
        <end position="168"/>
    </location>
</feature>
<reference evidence="5" key="1">
    <citation type="submission" date="2017-10" db="EMBL/GenBank/DDBJ databases">
        <title>Campylobacter species from seals.</title>
        <authorList>
            <person name="Gilbert M.J."/>
            <person name="Zomer A.L."/>
            <person name="Timmerman A.J."/>
            <person name="Duim B."/>
            <person name="Wagenaar J.A."/>
        </authorList>
    </citation>
    <scope>NUCLEOTIDE SEQUENCE [LARGE SCALE GENOMIC DNA]</scope>
    <source>
        <strain evidence="5">17S00004-5</strain>
    </source>
</reference>
<dbReference type="CDD" id="cd02440">
    <property type="entry name" value="AdoMet_MTases"/>
    <property type="match status" value="1"/>
</dbReference>
<dbReference type="PANTHER" id="PTHR47739:SF1">
    <property type="entry name" value="TRNA1(VAL) (ADENINE(37)-N6)-METHYLTRANSFERASE"/>
    <property type="match status" value="1"/>
</dbReference>
<protein>
    <submittedName>
        <fullName evidence="4">Methyltransferase</fullName>
    </submittedName>
</protein>
<accession>A0A2P8QYJ0</accession>
<sequence>MIIYQFKDGYRYNSDTIMLYHFTKDLKPKGKILEVGAGSGVLGLLLARDLKDSNVTLLDIQKENINLCIKNSKVNNIECEIIEADYKSFKSNERFDLIVSNPPYYHDGVRKSENEHLSISRYSSNLSLENLIKNSSSHLKSHGSLVFCYDAKQLMYISHLLLENKFSMTKLKFIYPKKGKSAKVVLAEAKKSSKSLCNVMESIYLSDDSGYSKEAYRIFKEANLESVDV</sequence>
<keyword evidence="5" id="KW-1185">Reference proteome</keyword>
<evidence type="ECO:0000313" key="4">
    <source>
        <dbReference type="EMBL" id="PSM51280.1"/>
    </source>
</evidence>
<dbReference type="InterPro" id="IPR029063">
    <property type="entry name" value="SAM-dependent_MTases_sf"/>
</dbReference>
<evidence type="ECO:0000313" key="5">
    <source>
        <dbReference type="Proteomes" id="UP000240535"/>
    </source>
</evidence>
<dbReference type="GO" id="GO:0032259">
    <property type="term" value="P:methylation"/>
    <property type="evidence" value="ECO:0007669"/>
    <property type="project" value="UniProtKB-KW"/>
</dbReference>
<dbReference type="OrthoDB" id="5354196at2"/>
<keyword evidence="4" id="KW-0808">Transferase</keyword>
<comment type="caution">
    <text evidence="4">The sequence shown here is derived from an EMBL/GenBank/DDBJ whole genome shotgun (WGS) entry which is preliminary data.</text>
</comment>
<keyword evidence="2" id="KW-0949">S-adenosyl-L-methionine</keyword>
<dbReference type="GO" id="GO:0008757">
    <property type="term" value="F:S-adenosylmethionine-dependent methyltransferase activity"/>
    <property type="evidence" value="ECO:0007669"/>
    <property type="project" value="UniProtKB-ARBA"/>
</dbReference>
<proteinExistence type="predicted"/>